<accession>A0ABM7S4S0</accession>
<dbReference type="RefSeq" id="WP_157755687.1">
    <property type="nucleotide sequence ID" value="NZ_AP017423.2"/>
</dbReference>
<name>A0ABM7S4S0_9PSED</name>
<evidence type="ECO:0000313" key="3">
    <source>
        <dbReference type="Proteomes" id="UP000218595"/>
    </source>
</evidence>
<keyword evidence="3" id="KW-1185">Reference proteome</keyword>
<organism evidence="2 3">
    <name type="scientific">Pseudomonas izuensis</name>
    <dbReference type="NCBI Taxonomy" id="2684212"/>
    <lineage>
        <taxon>Bacteria</taxon>
        <taxon>Pseudomonadati</taxon>
        <taxon>Pseudomonadota</taxon>
        <taxon>Gammaproteobacteria</taxon>
        <taxon>Pseudomonadales</taxon>
        <taxon>Pseudomonadaceae</taxon>
        <taxon>Pseudomonas</taxon>
    </lineage>
</organism>
<evidence type="ECO:0000256" key="1">
    <source>
        <dbReference type="SAM" id="MobiDB-lite"/>
    </source>
</evidence>
<proteinExistence type="predicted"/>
<feature type="region of interest" description="Disordered" evidence="1">
    <location>
        <begin position="175"/>
        <end position="230"/>
    </location>
</feature>
<gene>
    <name evidence="2" type="ORF">LAB08_R44150</name>
</gene>
<sequence>MSPKHPLRPKFPGPPNDGPSGIRDTAADTLPRRPVTPQGHEPDSQPGHQFPEHAQTLEVQPPPIEIIDLPADLHISRTITDFPLGNYYLAPGLVERLPDPDPATGLRSIVSGRQYVDLVEGGTVSVGHDAQGHFRAKQITELVPSGPRLERVEGMLKWRQFRPDNSGMVDSELIVTVNRQPGDPNEEAGPSKRPRRNEEENEDAASSVPRMSEADPPSEPWQNWEIPAQHASPEDVTIAGVLYKTVPRGESPDHPIVYIKNPTHLIYDFDLLQATLRREPEQQPRGAIQVPPNHHWEVDPQLPFVRALTDYVATYFPELSEISLLNVARKQFHLANGSEVATSAGLTTLRQVFNDWRSLNITPRPELADPLLMLPVSPMTAGEGISRVMELPLLSDQAQLQRLEFDPHKFRNEWRYFTTTQNAVDLKLFMANLLSRNGYTVFEPTVAQSYPVLVFRRTGHDFVFFMTLHRVLGKKIHIPPSRDQGFSSNRWPEMIGPSAMQAVQDAQAANKLVWLKGGSQISKDRPDAVFIVRSDDPRA</sequence>
<feature type="region of interest" description="Disordered" evidence="1">
    <location>
        <begin position="1"/>
        <end position="50"/>
    </location>
</feature>
<dbReference type="EMBL" id="AP017423">
    <property type="protein sequence ID" value="BCX69762.1"/>
    <property type="molecule type" value="Genomic_DNA"/>
</dbReference>
<evidence type="ECO:0000313" key="2">
    <source>
        <dbReference type="EMBL" id="BCX69762.1"/>
    </source>
</evidence>
<protein>
    <submittedName>
        <fullName evidence="2">Uncharacterized protein</fullName>
    </submittedName>
</protein>
<reference evidence="2 3" key="1">
    <citation type="submission" date="2016-04" db="EMBL/GenBank/DDBJ databases">
        <title>Complete genome sequence of Pseudomonas sp. LAB-08 isolated from TCE contaminated aquifer soil.</title>
        <authorList>
            <person name="Dohra H."/>
            <person name="Suzuki K."/>
            <person name="Fatma A."/>
            <person name="Inuzuka Y."/>
            <person name="Honjo M."/>
            <person name="Tashiro Y."/>
            <person name="Futamata H."/>
        </authorList>
    </citation>
    <scope>NUCLEOTIDE SEQUENCE [LARGE SCALE GENOMIC DNA]</scope>
    <source>
        <strain evidence="2 3">LAB-08</strain>
    </source>
</reference>
<dbReference type="Proteomes" id="UP000218595">
    <property type="component" value="Chromosome"/>
</dbReference>